<dbReference type="InterPro" id="IPR004107">
    <property type="entry name" value="Integrase_SAM-like_N"/>
</dbReference>
<keyword evidence="2" id="KW-0229">DNA integration</keyword>
<dbReference type="Gene3D" id="1.10.443.10">
    <property type="entry name" value="Intergrase catalytic core"/>
    <property type="match status" value="1"/>
</dbReference>
<accession>A0A0K2VZ58</accession>
<dbReference type="InterPro" id="IPR050090">
    <property type="entry name" value="Tyrosine_recombinase_XerCD"/>
</dbReference>
<dbReference type="InterPro" id="IPR044068">
    <property type="entry name" value="CB"/>
</dbReference>
<evidence type="ECO:0000256" key="1">
    <source>
        <dbReference type="ARBA" id="ARBA00008857"/>
    </source>
</evidence>
<dbReference type="Proteomes" id="UP000182888">
    <property type="component" value="Unassembled WGS sequence"/>
</dbReference>
<protein>
    <submittedName>
        <fullName evidence="8">DNA integration/recombination/inversion protein</fullName>
    </submittedName>
</protein>
<evidence type="ECO:0000259" key="7">
    <source>
        <dbReference type="PROSITE" id="PS51900"/>
    </source>
</evidence>
<dbReference type="Pfam" id="PF00589">
    <property type="entry name" value="Phage_integrase"/>
    <property type="match status" value="1"/>
</dbReference>
<evidence type="ECO:0000313" key="8">
    <source>
        <dbReference type="EMBL" id="CDX57732.1"/>
    </source>
</evidence>
<evidence type="ECO:0000256" key="2">
    <source>
        <dbReference type="ARBA" id="ARBA00022908"/>
    </source>
</evidence>
<dbReference type="InterPro" id="IPR010998">
    <property type="entry name" value="Integrase_recombinase_N"/>
</dbReference>
<dbReference type="SUPFAM" id="SSF56349">
    <property type="entry name" value="DNA breaking-rejoining enzymes"/>
    <property type="match status" value="1"/>
</dbReference>
<dbReference type="PANTHER" id="PTHR30349">
    <property type="entry name" value="PHAGE INTEGRASE-RELATED"/>
    <property type="match status" value="1"/>
</dbReference>
<feature type="domain" description="Tyr recombinase" evidence="6">
    <location>
        <begin position="122"/>
        <end position="310"/>
    </location>
</feature>
<evidence type="ECO:0000256" key="3">
    <source>
        <dbReference type="ARBA" id="ARBA00023125"/>
    </source>
</evidence>
<dbReference type="AlphaFoldDB" id="A0A0K2VZ58"/>
<dbReference type="GO" id="GO:0006310">
    <property type="term" value="P:DNA recombination"/>
    <property type="evidence" value="ECO:0007669"/>
    <property type="project" value="UniProtKB-KW"/>
</dbReference>
<dbReference type="Pfam" id="PF02899">
    <property type="entry name" value="Phage_int_SAM_1"/>
    <property type="match status" value="1"/>
</dbReference>
<feature type="domain" description="Core-binding (CB)" evidence="7">
    <location>
        <begin position="5"/>
        <end position="98"/>
    </location>
</feature>
<proteinExistence type="inferred from homology"/>
<comment type="similarity">
    <text evidence="1">Belongs to the 'phage' integrase family.</text>
</comment>
<dbReference type="PANTHER" id="PTHR30349:SF64">
    <property type="entry name" value="PROPHAGE INTEGRASE INTD-RELATED"/>
    <property type="match status" value="1"/>
</dbReference>
<dbReference type="Gene3D" id="1.10.150.130">
    <property type="match status" value="1"/>
</dbReference>
<keyword evidence="3 5" id="KW-0238">DNA-binding</keyword>
<dbReference type="PROSITE" id="PS51898">
    <property type="entry name" value="TYR_RECOMBINASE"/>
    <property type="match status" value="1"/>
</dbReference>
<organism evidence="8 9">
    <name type="scientific">Mesorhizobium plurifarium</name>
    <dbReference type="NCBI Taxonomy" id="69974"/>
    <lineage>
        <taxon>Bacteria</taxon>
        <taxon>Pseudomonadati</taxon>
        <taxon>Pseudomonadota</taxon>
        <taxon>Alphaproteobacteria</taxon>
        <taxon>Hyphomicrobiales</taxon>
        <taxon>Phyllobacteriaceae</taxon>
        <taxon>Mesorhizobium</taxon>
    </lineage>
</organism>
<name>A0A0K2VZ58_MESPL</name>
<dbReference type="EMBL" id="CCND01000015">
    <property type="protein sequence ID" value="CDX57732.1"/>
    <property type="molecule type" value="Genomic_DNA"/>
</dbReference>
<dbReference type="InterPro" id="IPR002104">
    <property type="entry name" value="Integrase_catalytic"/>
</dbReference>
<dbReference type="GO" id="GO:0003677">
    <property type="term" value="F:DNA binding"/>
    <property type="evidence" value="ECO:0007669"/>
    <property type="project" value="UniProtKB-UniRule"/>
</dbReference>
<dbReference type="GO" id="GO:0015074">
    <property type="term" value="P:DNA integration"/>
    <property type="evidence" value="ECO:0007669"/>
    <property type="project" value="UniProtKB-KW"/>
</dbReference>
<evidence type="ECO:0000313" key="9">
    <source>
        <dbReference type="Proteomes" id="UP000182888"/>
    </source>
</evidence>
<dbReference type="PROSITE" id="PS51900">
    <property type="entry name" value="CB"/>
    <property type="match status" value="1"/>
</dbReference>
<evidence type="ECO:0000256" key="5">
    <source>
        <dbReference type="PROSITE-ProRule" id="PRU01248"/>
    </source>
</evidence>
<evidence type="ECO:0000256" key="4">
    <source>
        <dbReference type="ARBA" id="ARBA00023172"/>
    </source>
</evidence>
<dbReference type="InterPro" id="IPR011010">
    <property type="entry name" value="DNA_brk_join_enz"/>
</dbReference>
<sequence length="335" mass="37367">MSEHLLLAPLLESYFRRRLTKQRNATPATIASYRDALRMLILFAAARLRKRPAALVLEDLDRDLILAFLDELEEKRNNTVATRNARLAAIRSFFHHVAAADPASFGVAQRVLTIPTKRAHIEVTRHLTSSEVDAIIAAPDQRTTRGRRDRAFLLFLARTGARVSEAISVNADDLQLERPRSQVLLHGKGRRDRVIPVPQDLARALAALLRERGIANHEPRPIFVGAHNERLTRFGATHIVRRAAAKAVAIKPDLAEKPISPHIFRHSLAMKLLQSGVDLLTIQAWLGHAQVATTHRYAAADVEMMRNGLEKAGIEGNYGARFRPTDAVLQLLNSI</sequence>
<gene>
    <name evidence="8" type="ORF">MPL1032_220148</name>
</gene>
<reference evidence="9" key="1">
    <citation type="submission" date="2014-08" db="EMBL/GenBank/DDBJ databases">
        <authorList>
            <person name="Edwards T."/>
        </authorList>
    </citation>
    <scope>NUCLEOTIDE SEQUENCE [LARGE SCALE GENOMIC DNA]</scope>
</reference>
<evidence type="ECO:0000259" key="6">
    <source>
        <dbReference type="PROSITE" id="PS51898"/>
    </source>
</evidence>
<dbReference type="InterPro" id="IPR013762">
    <property type="entry name" value="Integrase-like_cat_sf"/>
</dbReference>
<keyword evidence="4" id="KW-0233">DNA recombination</keyword>